<sequence length="162" mass="16578">MTAIFNPTGLATVPPVPRPAPPAADPAPAAPEPVAPTAVGPAAVGPVGPVLELPGTPGAALVPVTCSGRPVGAFVLADGRVRYRRVVDPDQLVAAATGAFAVAALTVAVALWSRRRPPAVGTVTMGPGGWLSLRNAPTPHPRSHPHPRPWWARLLHAHPLPR</sequence>
<evidence type="ECO:0000256" key="2">
    <source>
        <dbReference type="SAM" id="Phobius"/>
    </source>
</evidence>
<proteinExistence type="predicted"/>
<dbReference type="RefSeq" id="WP_396768225.1">
    <property type="nucleotide sequence ID" value="NZ_JBITLA010000001.1"/>
</dbReference>
<feature type="compositionally biased region" description="Pro residues" evidence="1">
    <location>
        <begin position="14"/>
        <end position="34"/>
    </location>
</feature>
<dbReference type="EMBL" id="JBITLE010000002">
    <property type="protein sequence ID" value="MFI7261591.1"/>
    <property type="molecule type" value="Genomic_DNA"/>
</dbReference>
<dbReference type="Proteomes" id="UP001612812">
    <property type="component" value="Unassembled WGS sequence"/>
</dbReference>
<organism evidence="3 4">
    <name type="scientific">Micromonospora maritima</name>
    <dbReference type="NCBI Taxonomy" id="986711"/>
    <lineage>
        <taxon>Bacteria</taxon>
        <taxon>Bacillati</taxon>
        <taxon>Actinomycetota</taxon>
        <taxon>Actinomycetes</taxon>
        <taxon>Micromonosporales</taxon>
        <taxon>Micromonosporaceae</taxon>
        <taxon>Micromonospora</taxon>
    </lineage>
</organism>
<keyword evidence="2" id="KW-0472">Membrane</keyword>
<keyword evidence="4" id="KW-1185">Reference proteome</keyword>
<feature type="region of interest" description="Disordered" evidence="1">
    <location>
        <begin position="1"/>
        <end position="34"/>
    </location>
</feature>
<comment type="caution">
    <text evidence="3">The sequence shown here is derived from an EMBL/GenBank/DDBJ whole genome shotgun (WGS) entry which is preliminary data.</text>
</comment>
<protein>
    <submittedName>
        <fullName evidence="3">Uncharacterized protein</fullName>
    </submittedName>
</protein>
<evidence type="ECO:0000313" key="3">
    <source>
        <dbReference type="EMBL" id="MFI7261591.1"/>
    </source>
</evidence>
<feature type="transmembrane region" description="Helical" evidence="2">
    <location>
        <begin position="92"/>
        <end position="112"/>
    </location>
</feature>
<gene>
    <name evidence="3" type="ORF">ACIBP4_04680</name>
</gene>
<evidence type="ECO:0000313" key="4">
    <source>
        <dbReference type="Proteomes" id="UP001612812"/>
    </source>
</evidence>
<name>A0ABW7ZFG2_9ACTN</name>
<evidence type="ECO:0000256" key="1">
    <source>
        <dbReference type="SAM" id="MobiDB-lite"/>
    </source>
</evidence>
<reference evidence="3 4" key="1">
    <citation type="submission" date="2024-10" db="EMBL/GenBank/DDBJ databases">
        <title>The Natural Products Discovery Center: Release of the First 8490 Sequenced Strains for Exploring Actinobacteria Biosynthetic Diversity.</title>
        <authorList>
            <person name="Kalkreuter E."/>
            <person name="Kautsar S.A."/>
            <person name="Yang D."/>
            <person name="Bader C.D."/>
            <person name="Teijaro C.N."/>
            <person name="Fluegel L."/>
            <person name="Davis C.M."/>
            <person name="Simpson J.R."/>
            <person name="Lauterbach L."/>
            <person name="Steele A.D."/>
            <person name="Gui C."/>
            <person name="Meng S."/>
            <person name="Li G."/>
            <person name="Viehrig K."/>
            <person name="Ye F."/>
            <person name="Su P."/>
            <person name="Kiefer A.F."/>
            <person name="Nichols A."/>
            <person name="Cepeda A.J."/>
            <person name="Yan W."/>
            <person name="Fan B."/>
            <person name="Jiang Y."/>
            <person name="Adhikari A."/>
            <person name="Zheng C.-J."/>
            <person name="Schuster L."/>
            <person name="Cowan T.M."/>
            <person name="Smanski M.J."/>
            <person name="Chevrette M.G."/>
            <person name="De Carvalho L.P.S."/>
            <person name="Shen B."/>
        </authorList>
    </citation>
    <scope>NUCLEOTIDE SEQUENCE [LARGE SCALE GENOMIC DNA]</scope>
    <source>
        <strain evidence="3 4">NPDC049845</strain>
    </source>
</reference>
<accession>A0ABW7ZFG2</accession>
<keyword evidence="2" id="KW-0812">Transmembrane</keyword>
<keyword evidence="2" id="KW-1133">Transmembrane helix</keyword>